<feature type="transmembrane region" description="Helical" evidence="1">
    <location>
        <begin position="45"/>
        <end position="69"/>
    </location>
</feature>
<keyword evidence="1" id="KW-1133">Transmembrane helix</keyword>
<keyword evidence="1" id="KW-0472">Membrane</keyword>
<dbReference type="AlphaFoldDB" id="A0A644ZEJ9"/>
<keyword evidence="1" id="KW-0812">Transmembrane</keyword>
<evidence type="ECO:0000313" key="2">
    <source>
        <dbReference type="EMBL" id="MPM39117.1"/>
    </source>
</evidence>
<dbReference type="InterPro" id="IPR032129">
    <property type="entry name" value="DUF5056"/>
</dbReference>
<feature type="transmembrane region" description="Helical" evidence="1">
    <location>
        <begin position="89"/>
        <end position="108"/>
    </location>
</feature>
<name>A0A644ZEJ9_9ZZZZ</name>
<proteinExistence type="predicted"/>
<dbReference type="EMBL" id="VSSQ01008528">
    <property type="protein sequence ID" value="MPM39117.1"/>
    <property type="molecule type" value="Genomic_DNA"/>
</dbReference>
<organism evidence="2">
    <name type="scientific">bioreactor metagenome</name>
    <dbReference type="NCBI Taxonomy" id="1076179"/>
    <lineage>
        <taxon>unclassified sequences</taxon>
        <taxon>metagenomes</taxon>
        <taxon>ecological metagenomes</taxon>
    </lineage>
</organism>
<sequence length="111" mass="12189">MKENNIEEFFKKHKQTIADDGFSARLSAVLDCTPQPIIKEQNNTWIVVLISTLVGFIAFAIMGGYQIFIEGMISASKSLATLSNFTPEAVLSIVFSMLLLAGLGRYAIKNS</sequence>
<comment type="caution">
    <text evidence="2">The sequence shown here is derived from an EMBL/GenBank/DDBJ whole genome shotgun (WGS) entry which is preliminary data.</text>
</comment>
<accession>A0A644ZEJ9</accession>
<reference evidence="2" key="1">
    <citation type="submission" date="2019-08" db="EMBL/GenBank/DDBJ databases">
        <authorList>
            <person name="Kucharzyk K."/>
            <person name="Murdoch R.W."/>
            <person name="Higgins S."/>
            <person name="Loffler F."/>
        </authorList>
    </citation>
    <scope>NUCLEOTIDE SEQUENCE</scope>
</reference>
<protein>
    <submittedName>
        <fullName evidence="2">Uncharacterized protein</fullName>
    </submittedName>
</protein>
<evidence type="ECO:0000256" key="1">
    <source>
        <dbReference type="SAM" id="Phobius"/>
    </source>
</evidence>
<dbReference type="Pfam" id="PF16479">
    <property type="entry name" value="DUF5056"/>
    <property type="match status" value="1"/>
</dbReference>
<gene>
    <name evidence="2" type="ORF">SDC9_85749</name>
</gene>